<organism evidence="1 2">
    <name type="scientific">Aphis craccivora</name>
    <name type="common">Cowpea aphid</name>
    <dbReference type="NCBI Taxonomy" id="307492"/>
    <lineage>
        <taxon>Eukaryota</taxon>
        <taxon>Metazoa</taxon>
        <taxon>Ecdysozoa</taxon>
        <taxon>Arthropoda</taxon>
        <taxon>Hexapoda</taxon>
        <taxon>Insecta</taxon>
        <taxon>Pterygota</taxon>
        <taxon>Neoptera</taxon>
        <taxon>Paraneoptera</taxon>
        <taxon>Hemiptera</taxon>
        <taxon>Sternorrhyncha</taxon>
        <taxon>Aphidomorpha</taxon>
        <taxon>Aphidoidea</taxon>
        <taxon>Aphididae</taxon>
        <taxon>Aphidini</taxon>
        <taxon>Aphis</taxon>
        <taxon>Aphis</taxon>
    </lineage>
</organism>
<proteinExistence type="predicted"/>
<evidence type="ECO:0000313" key="2">
    <source>
        <dbReference type="Proteomes" id="UP000478052"/>
    </source>
</evidence>
<dbReference type="AlphaFoldDB" id="A0A6G0Y872"/>
<evidence type="ECO:0000313" key="1">
    <source>
        <dbReference type="EMBL" id="KAF0750796.1"/>
    </source>
</evidence>
<protein>
    <submittedName>
        <fullName evidence="1">Uncharacterized protein</fullName>
    </submittedName>
</protein>
<dbReference type="Proteomes" id="UP000478052">
    <property type="component" value="Unassembled WGS sequence"/>
</dbReference>
<reference evidence="1 2" key="1">
    <citation type="submission" date="2019-08" db="EMBL/GenBank/DDBJ databases">
        <title>Whole genome of Aphis craccivora.</title>
        <authorList>
            <person name="Voronova N.V."/>
            <person name="Shulinski R.S."/>
            <person name="Bandarenka Y.V."/>
            <person name="Zhorov D.G."/>
            <person name="Warner D."/>
        </authorList>
    </citation>
    <scope>NUCLEOTIDE SEQUENCE [LARGE SCALE GENOMIC DNA]</scope>
    <source>
        <strain evidence="1">180601</strain>
        <tissue evidence="1">Whole Body</tissue>
    </source>
</reference>
<keyword evidence="2" id="KW-1185">Reference proteome</keyword>
<dbReference type="EMBL" id="VUJU01005591">
    <property type="protein sequence ID" value="KAF0750796.1"/>
    <property type="molecule type" value="Genomic_DNA"/>
</dbReference>
<accession>A0A6G0Y872</accession>
<sequence>MILCEDLACCKRYSQLKEFQDFCAVERQCLITRVLWPCQTCWPSLALLVRRILEQWQPL</sequence>
<name>A0A6G0Y872_APHCR</name>
<gene>
    <name evidence="1" type="ORF">FWK35_00017651</name>
</gene>
<comment type="caution">
    <text evidence="1">The sequence shown here is derived from an EMBL/GenBank/DDBJ whole genome shotgun (WGS) entry which is preliminary data.</text>
</comment>